<evidence type="ECO:0000256" key="3">
    <source>
        <dbReference type="ARBA" id="ARBA00022722"/>
    </source>
</evidence>
<dbReference type="GO" id="GO:0032196">
    <property type="term" value="P:transposition"/>
    <property type="evidence" value="ECO:0007669"/>
    <property type="project" value="UniProtKB-KW"/>
</dbReference>
<gene>
    <name evidence="16" type="ORF">O181_041581</name>
</gene>
<keyword evidence="3" id="KW-0540">Nuclease</keyword>
<protein>
    <recommendedName>
        <fullName evidence="15">Integrase catalytic domain-containing protein</fullName>
    </recommendedName>
</protein>
<dbReference type="InterPro" id="IPR012337">
    <property type="entry name" value="RNaseH-like_sf"/>
</dbReference>
<reference evidence="16" key="1">
    <citation type="submission" date="2021-03" db="EMBL/GenBank/DDBJ databases">
        <title>Draft genome sequence of rust myrtle Austropuccinia psidii MF-1, a brazilian biotype.</title>
        <authorList>
            <person name="Quecine M.C."/>
            <person name="Pachon D.M.R."/>
            <person name="Bonatelli M.L."/>
            <person name="Correr F.H."/>
            <person name="Franceschini L.M."/>
            <person name="Leite T.F."/>
            <person name="Margarido G.R.A."/>
            <person name="Almeida C.A."/>
            <person name="Ferrarezi J.A."/>
            <person name="Labate C.A."/>
        </authorList>
    </citation>
    <scope>NUCLEOTIDE SEQUENCE</scope>
    <source>
        <strain evidence="16">MF-1</strain>
    </source>
</reference>
<evidence type="ECO:0000256" key="5">
    <source>
        <dbReference type="ARBA" id="ARBA00022759"/>
    </source>
</evidence>
<dbReference type="Proteomes" id="UP000765509">
    <property type="component" value="Unassembled WGS sequence"/>
</dbReference>
<dbReference type="Gene3D" id="3.30.420.10">
    <property type="entry name" value="Ribonuclease H-like superfamily/Ribonuclease H"/>
    <property type="match status" value="1"/>
</dbReference>
<dbReference type="SUPFAM" id="SSF53098">
    <property type="entry name" value="Ribonuclease H-like"/>
    <property type="match status" value="1"/>
</dbReference>
<dbReference type="PANTHER" id="PTHR42648">
    <property type="entry name" value="TRANSPOSASE, PUTATIVE-RELATED"/>
    <property type="match status" value="1"/>
</dbReference>
<keyword evidence="9" id="KW-0229">DNA integration</keyword>
<dbReference type="EMBL" id="AVOT02016533">
    <property type="protein sequence ID" value="MBW0501866.1"/>
    <property type="molecule type" value="Genomic_DNA"/>
</dbReference>
<dbReference type="GO" id="GO:0003964">
    <property type="term" value="F:RNA-directed DNA polymerase activity"/>
    <property type="evidence" value="ECO:0007669"/>
    <property type="project" value="UniProtKB-KW"/>
</dbReference>
<name>A0A9Q3HED2_9BASI</name>
<keyword evidence="2" id="KW-0548">Nucleotidyltransferase</keyword>
<evidence type="ECO:0000256" key="7">
    <source>
        <dbReference type="ARBA" id="ARBA00022842"/>
    </source>
</evidence>
<dbReference type="AlphaFoldDB" id="A0A9Q3HED2"/>
<evidence type="ECO:0000256" key="4">
    <source>
        <dbReference type="ARBA" id="ARBA00022723"/>
    </source>
</evidence>
<dbReference type="GO" id="GO:0015074">
    <property type="term" value="P:DNA integration"/>
    <property type="evidence" value="ECO:0007669"/>
    <property type="project" value="UniProtKB-KW"/>
</dbReference>
<dbReference type="GO" id="GO:0016787">
    <property type="term" value="F:hydrolase activity"/>
    <property type="evidence" value="ECO:0007669"/>
    <property type="project" value="UniProtKB-KW"/>
</dbReference>
<feature type="domain" description="Integrase catalytic" evidence="15">
    <location>
        <begin position="1"/>
        <end position="156"/>
    </location>
</feature>
<keyword evidence="11" id="KW-0239">DNA-directed DNA polymerase</keyword>
<proteinExistence type="predicted"/>
<evidence type="ECO:0000313" key="17">
    <source>
        <dbReference type="Proteomes" id="UP000765509"/>
    </source>
</evidence>
<dbReference type="GO" id="GO:0006310">
    <property type="term" value="P:DNA recombination"/>
    <property type="evidence" value="ECO:0007669"/>
    <property type="project" value="UniProtKB-KW"/>
</dbReference>
<evidence type="ECO:0000259" key="15">
    <source>
        <dbReference type="PROSITE" id="PS50994"/>
    </source>
</evidence>
<dbReference type="GO" id="GO:0005634">
    <property type="term" value="C:nucleus"/>
    <property type="evidence" value="ECO:0007669"/>
    <property type="project" value="UniProtKB-ARBA"/>
</dbReference>
<evidence type="ECO:0000256" key="6">
    <source>
        <dbReference type="ARBA" id="ARBA00022801"/>
    </source>
</evidence>
<dbReference type="GO" id="GO:0046872">
    <property type="term" value="F:metal ion binding"/>
    <property type="evidence" value="ECO:0007669"/>
    <property type="project" value="UniProtKB-KW"/>
</dbReference>
<evidence type="ECO:0000256" key="12">
    <source>
        <dbReference type="ARBA" id="ARBA00023172"/>
    </source>
</evidence>
<sequence>MDKLQITPISHKGQQYILVLIDNYNHFNQIYMMEKKSNSEPYIEAYLNEIKDKLNITLEFLHTDCGGEFSSKIFLPKLKCQGICLEQGPPDSPQTNDVAKWFNQAQLNKIRCILGQSNIPIKYLDEAANHASVLLNHLPHRFLDLNTPSSFLEKDNCSIEPRISIQRFIPFGMKVLVKKLKAETKIDKAGETFKALTFEKYSDRLRLLDRDTGRICISCDYSVSNKQVKIELRKPESILTQDSSQTMKLTIPKHHSTTTLPTENSVKLKE</sequence>
<comment type="catalytic activity">
    <reaction evidence="13">
        <text>DNA(n) + a 2'-deoxyribonucleoside 5'-triphosphate = DNA(n+1) + diphosphate</text>
        <dbReference type="Rhea" id="RHEA:22508"/>
        <dbReference type="Rhea" id="RHEA-COMP:17339"/>
        <dbReference type="Rhea" id="RHEA-COMP:17340"/>
        <dbReference type="ChEBI" id="CHEBI:33019"/>
        <dbReference type="ChEBI" id="CHEBI:61560"/>
        <dbReference type="ChEBI" id="CHEBI:173112"/>
        <dbReference type="EC" id="2.7.7.49"/>
    </reaction>
</comment>
<keyword evidence="10" id="KW-0695">RNA-directed DNA polymerase</keyword>
<evidence type="ECO:0000256" key="2">
    <source>
        <dbReference type="ARBA" id="ARBA00022695"/>
    </source>
</evidence>
<dbReference type="GO" id="GO:0004519">
    <property type="term" value="F:endonuclease activity"/>
    <property type="evidence" value="ECO:0007669"/>
    <property type="project" value="UniProtKB-KW"/>
</dbReference>
<evidence type="ECO:0000256" key="1">
    <source>
        <dbReference type="ARBA" id="ARBA00022578"/>
    </source>
</evidence>
<keyword evidence="7" id="KW-0460">Magnesium</keyword>
<keyword evidence="8" id="KW-0694">RNA-binding</keyword>
<evidence type="ECO:0000256" key="14">
    <source>
        <dbReference type="ARBA" id="ARBA00049244"/>
    </source>
</evidence>
<evidence type="ECO:0000256" key="13">
    <source>
        <dbReference type="ARBA" id="ARBA00048173"/>
    </source>
</evidence>
<keyword evidence="5" id="KW-0255">Endonuclease</keyword>
<keyword evidence="17" id="KW-1185">Reference proteome</keyword>
<dbReference type="PANTHER" id="PTHR42648:SF11">
    <property type="entry name" value="TRANSPOSON TY4-P GAG-POL POLYPROTEIN"/>
    <property type="match status" value="1"/>
</dbReference>
<evidence type="ECO:0000256" key="11">
    <source>
        <dbReference type="ARBA" id="ARBA00022932"/>
    </source>
</evidence>
<dbReference type="InterPro" id="IPR039537">
    <property type="entry name" value="Retrotran_Ty1/copia-like"/>
</dbReference>
<keyword evidence="12" id="KW-0233">DNA recombination</keyword>
<dbReference type="GO" id="GO:0003887">
    <property type="term" value="F:DNA-directed DNA polymerase activity"/>
    <property type="evidence" value="ECO:0007669"/>
    <property type="project" value="UniProtKB-KW"/>
</dbReference>
<keyword evidence="1" id="KW-0815">Transposition</keyword>
<dbReference type="PROSITE" id="PS50994">
    <property type="entry name" value="INTEGRASE"/>
    <property type="match status" value="1"/>
</dbReference>
<keyword evidence="11" id="KW-0808">Transferase</keyword>
<dbReference type="GO" id="GO:0003723">
    <property type="term" value="F:RNA binding"/>
    <property type="evidence" value="ECO:0007669"/>
    <property type="project" value="UniProtKB-KW"/>
</dbReference>
<dbReference type="InterPro" id="IPR036397">
    <property type="entry name" value="RNaseH_sf"/>
</dbReference>
<evidence type="ECO:0000256" key="10">
    <source>
        <dbReference type="ARBA" id="ARBA00022918"/>
    </source>
</evidence>
<dbReference type="OrthoDB" id="2186513at2759"/>
<evidence type="ECO:0000256" key="8">
    <source>
        <dbReference type="ARBA" id="ARBA00022884"/>
    </source>
</evidence>
<evidence type="ECO:0000313" key="16">
    <source>
        <dbReference type="EMBL" id="MBW0501866.1"/>
    </source>
</evidence>
<accession>A0A9Q3HED2</accession>
<keyword evidence="6" id="KW-0378">Hydrolase</keyword>
<comment type="caution">
    <text evidence="16">The sequence shown here is derived from an EMBL/GenBank/DDBJ whole genome shotgun (WGS) entry which is preliminary data.</text>
</comment>
<dbReference type="InterPro" id="IPR001584">
    <property type="entry name" value="Integrase_cat-core"/>
</dbReference>
<keyword evidence="4" id="KW-0479">Metal-binding</keyword>
<comment type="catalytic activity">
    <reaction evidence="14">
        <text>DNA(n) + a 2'-deoxyribonucleoside 5'-triphosphate = DNA(n+1) + diphosphate</text>
        <dbReference type="Rhea" id="RHEA:22508"/>
        <dbReference type="Rhea" id="RHEA-COMP:17339"/>
        <dbReference type="Rhea" id="RHEA-COMP:17340"/>
        <dbReference type="ChEBI" id="CHEBI:33019"/>
        <dbReference type="ChEBI" id="CHEBI:61560"/>
        <dbReference type="ChEBI" id="CHEBI:173112"/>
        <dbReference type="EC" id="2.7.7.7"/>
    </reaction>
</comment>
<organism evidence="16 17">
    <name type="scientific">Austropuccinia psidii MF-1</name>
    <dbReference type="NCBI Taxonomy" id="1389203"/>
    <lineage>
        <taxon>Eukaryota</taxon>
        <taxon>Fungi</taxon>
        <taxon>Dikarya</taxon>
        <taxon>Basidiomycota</taxon>
        <taxon>Pucciniomycotina</taxon>
        <taxon>Pucciniomycetes</taxon>
        <taxon>Pucciniales</taxon>
        <taxon>Sphaerophragmiaceae</taxon>
        <taxon>Austropuccinia</taxon>
    </lineage>
</organism>
<evidence type="ECO:0000256" key="9">
    <source>
        <dbReference type="ARBA" id="ARBA00022908"/>
    </source>
</evidence>